<dbReference type="KEGG" id="sbal:HUE88_02430"/>
<dbReference type="PANTHER" id="PTHR43228:SF1">
    <property type="entry name" value="TWO-COMPONENT RESPONSE REGULATOR ARR22"/>
    <property type="match status" value="1"/>
</dbReference>
<keyword evidence="1" id="KW-0597">Phosphoprotein</keyword>
<dbReference type="InterPro" id="IPR052048">
    <property type="entry name" value="ST_Response_Regulator"/>
</dbReference>
<dbReference type="Gene3D" id="3.40.50.2300">
    <property type="match status" value="1"/>
</dbReference>
<keyword evidence="4" id="KW-1185">Reference proteome</keyword>
<reference evidence="3 4" key="1">
    <citation type="submission" date="2020-05" db="EMBL/GenBank/DDBJ databases">
        <title>Sulfurimonas marisnigri, sp. nov., and Sulfurimonas baltica, sp. nov., manganese oxide reducing chemolithoautotrophs of the class Epsilonproteobacteria isolated from the pelagic redoxclines of the Black and Baltic Seas and emended description of the genus Sulfurimonas.</title>
        <authorList>
            <person name="Henkel J.V."/>
            <person name="Laudan C."/>
            <person name="Werner J."/>
            <person name="Neu T."/>
            <person name="Plewe S."/>
            <person name="Sproer C."/>
            <person name="Bunk B."/>
            <person name="Schulz-Vogt H.N."/>
        </authorList>
    </citation>
    <scope>NUCLEOTIDE SEQUENCE [LARGE SCALE GENOMIC DNA]</scope>
    <source>
        <strain evidence="3 4">GD2</strain>
    </source>
</reference>
<sequence>MIRIMIVDDSSIIRKIFAKDLQEIGYTVAGVARDGKEAISMYENLMPDLVTMDITMPIMNGIESLKAIKAKFKDAKVIMVTSHGEEKLVMEALSNGAKGYILKPITTEKIQQAIYKIFPNPINTNETVTEIITPM</sequence>
<dbReference type="PROSITE" id="PS50110">
    <property type="entry name" value="RESPONSE_REGULATORY"/>
    <property type="match status" value="1"/>
</dbReference>
<dbReference type="InterPro" id="IPR011006">
    <property type="entry name" value="CheY-like_superfamily"/>
</dbReference>
<dbReference type="EMBL" id="CP054492">
    <property type="protein sequence ID" value="QOY52567.1"/>
    <property type="molecule type" value="Genomic_DNA"/>
</dbReference>
<organism evidence="3 4">
    <name type="scientific">Candidatus Sulfurimonas baltica</name>
    <dbReference type="NCBI Taxonomy" id="2740404"/>
    <lineage>
        <taxon>Bacteria</taxon>
        <taxon>Pseudomonadati</taxon>
        <taxon>Campylobacterota</taxon>
        <taxon>Epsilonproteobacteria</taxon>
        <taxon>Campylobacterales</taxon>
        <taxon>Sulfurimonadaceae</taxon>
        <taxon>Sulfurimonas</taxon>
    </lineage>
</organism>
<proteinExistence type="predicted"/>
<dbReference type="RefSeq" id="WP_194370724.1">
    <property type="nucleotide sequence ID" value="NZ_CP054492.1"/>
</dbReference>
<evidence type="ECO:0000256" key="1">
    <source>
        <dbReference type="PROSITE-ProRule" id="PRU00169"/>
    </source>
</evidence>
<dbReference type="Pfam" id="PF00072">
    <property type="entry name" value="Response_reg"/>
    <property type="match status" value="1"/>
</dbReference>
<gene>
    <name evidence="3" type="ORF">HUE88_02430</name>
</gene>
<evidence type="ECO:0000259" key="2">
    <source>
        <dbReference type="PROSITE" id="PS50110"/>
    </source>
</evidence>
<dbReference type="SUPFAM" id="SSF52172">
    <property type="entry name" value="CheY-like"/>
    <property type="match status" value="1"/>
</dbReference>
<feature type="modified residue" description="4-aspartylphosphate" evidence="1">
    <location>
        <position position="53"/>
    </location>
</feature>
<evidence type="ECO:0000313" key="4">
    <source>
        <dbReference type="Proteomes" id="UP000593994"/>
    </source>
</evidence>
<dbReference type="PANTHER" id="PTHR43228">
    <property type="entry name" value="TWO-COMPONENT RESPONSE REGULATOR"/>
    <property type="match status" value="1"/>
</dbReference>
<feature type="domain" description="Response regulatory" evidence="2">
    <location>
        <begin position="3"/>
        <end position="118"/>
    </location>
</feature>
<accession>A0A7S7LWD9</accession>
<dbReference type="GO" id="GO:0000160">
    <property type="term" value="P:phosphorelay signal transduction system"/>
    <property type="evidence" value="ECO:0007669"/>
    <property type="project" value="InterPro"/>
</dbReference>
<evidence type="ECO:0000313" key="3">
    <source>
        <dbReference type="EMBL" id="QOY52567.1"/>
    </source>
</evidence>
<name>A0A7S7LWD9_9BACT</name>
<dbReference type="InterPro" id="IPR001789">
    <property type="entry name" value="Sig_transdc_resp-reg_receiver"/>
</dbReference>
<protein>
    <submittedName>
        <fullName evidence="3">Response regulator</fullName>
    </submittedName>
</protein>
<dbReference type="SMART" id="SM00448">
    <property type="entry name" value="REC"/>
    <property type="match status" value="1"/>
</dbReference>
<dbReference type="Proteomes" id="UP000593994">
    <property type="component" value="Chromosome"/>
</dbReference>
<dbReference type="AlphaFoldDB" id="A0A7S7LWD9"/>